<proteinExistence type="predicted"/>
<dbReference type="EMBL" id="VSSQ01106399">
    <property type="protein sequence ID" value="MPN46062.1"/>
    <property type="molecule type" value="Genomic_DNA"/>
</dbReference>
<sequence>MESIIFPSIIPTKVMKIAFLYFTFFNIFTNKKVPPNAKMKETTIFCNVVAEVNNSMETSIPSFAESTVAAVVGDTNLFLLSCCIIRPTMLIATPAIMILNNLGIRLNSTI</sequence>
<dbReference type="AlphaFoldDB" id="A0A645I5K6"/>
<accession>A0A645I5K6</accession>
<reference evidence="1" key="1">
    <citation type="submission" date="2019-08" db="EMBL/GenBank/DDBJ databases">
        <authorList>
            <person name="Kucharzyk K."/>
            <person name="Murdoch R.W."/>
            <person name="Higgins S."/>
            <person name="Loffler F."/>
        </authorList>
    </citation>
    <scope>NUCLEOTIDE SEQUENCE</scope>
</reference>
<protein>
    <submittedName>
        <fullName evidence="1">Uncharacterized protein</fullName>
    </submittedName>
</protein>
<evidence type="ECO:0000313" key="1">
    <source>
        <dbReference type="EMBL" id="MPN46062.1"/>
    </source>
</evidence>
<name>A0A645I5K6_9ZZZZ</name>
<organism evidence="1">
    <name type="scientific">bioreactor metagenome</name>
    <dbReference type="NCBI Taxonomy" id="1076179"/>
    <lineage>
        <taxon>unclassified sequences</taxon>
        <taxon>metagenomes</taxon>
        <taxon>ecological metagenomes</taxon>
    </lineage>
</organism>
<gene>
    <name evidence="1" type="ORF">SDC9_193642</name>
</gene>
<comment type="caution">
    <text evidence="1">The sequence shown here is derived from an EMBL/GenBank/DDBJ whole genome shotgun (WGS) entry which is preliminary data.</text>
</comment>